<evidence type="ECO:0000256" key="1">
    <source>
        <dbReference type="ARBA" id="ARBA00010951"/>
    </source>
</evidence>
<dbReference type="Gene3D" id="3.30.428.10">
    <property type="entry name" value="HIT-like"/>
    <property type="match status" value="2"/>
</dbReference>
<feature type="binding site" evidence="8">
    <location>
        <position position="90"/>
    </location>
    <ligand>
        <name>Zn(2+)</name>
        <dbReference type="ChEBI" id="CHEBI:29105"/>
    </ligand>
</feature>
<dbReference type="EMBL" id="CDMY01000303">
    <property type="protein sequence ID" value="CEM00983.1"/>
    <property type="molecule type" value="Genomic_DNA"/>
</dbReference>
<feature type="domain" description="Galactose-1-phosphate uridyl transferase N-terminal" evidence="10">
    <location>
        <begin position="175"/>
        <end position="251"/>
    </location>
</feature>
<keyword evidence="3" id="KW-0548">Nucleotidyltransferase</keyword>
<organism evidence="12 13">
    <name type="scientific">Vitrella brassicaformis (strain CCMP3155)</name>
    <dbReference type="NCBI Taxonomy" id="1169540"/>
    <lineage>
        <taxon>Eukaryota</taxon>
        <taxon>Sar</taxon>
        <taxon>Alveolata</taxon>
        <taxon>Colpodellida</taxon>
        <taxon>Vitrellaceae</taxon>
        <taxon>Vitrella</taxon>
    </lineage>
</organism>
<dbReference type="Proteomes" id="UP000041254">
    <property type="component" value="Unassembled WGS sequence"/>
</dbReference>
<dbReference type="AlphaFoldDB" id="A0A0G4ET29"/>
<evidence type="ECO:0000256" key="6">
    <source>
        <dbReference type="ARBA" id="ARBA00023277"/>
    </source>
</evidence>
<comment type="cofactor">
    <cofactor evidence="8">
        <name>Zn(2+)</name>
        <dbReference type="ChEBI" id="CHEBI:29105"/>
    </cofactor>
    <text evidence="8">Binds 1 zinc ion per subunit.</text>
</comment>
<dbReference type="GO" id="GO:0006012">
    <property type="term" value="P:galactose metabolic process"/>
    <property type="evidence" value="ECO:0007669"/>
    <property type="project" value="UniProtKB-UniPathway"/>
</dbReference>
<feature type="binding site" evidence="8">
    <location>
        <position position="87"/>
    </location>
    <ligand>
        <name>Zn(2+)</name>
        <dbReference type="ChEBI" id="CHEBI:29105"/>
    </ligand>
</feature>
<keyword evidence="13" id="KW-1185">Reference proteome</keyword>
<evidence type="ECO:0000256" key="8">
    <source>
        <dbReference type="PIRSR" id="PIRSR000808-3"/>
    </source>
</evidence>
<dbReference type="OMA" id="SPFHLWI"/>
<accession>A0A0G4ET29</accession>
<dbReference type="Pfam" id="PF01087">
    <property type="entry name" value="GalP_UDP_transf"/>
    <property type="match status" value="1"/>
</dbReference>
<evidence type="ECO:0000256" key="5">
    <source>
        <dbReference type="ARBA" id="ARBA00022833"/>
    </source>
</evidence>
<evidence type="ECO:0000256" key="4">
    <source>
        <dbReference type="ARBA" id="ARBA00022723"/>
    </source>
</evidence>
<dbReference type="STRING" id="1169540.A0A0G4ET29"/>
<dbReference type="InterPro" id="IPR005849">
    <property type="entry name" value="GalP_Utransf_N"/>
</dbReference>
<dbReference type="InterPro" id="IPR036265">
    <property type="entry name" value="HIT-like_sf"/>
</dbReference>
<dbReference type="PANTHER" id="PTHR42763:SF2">
    <property type="entry name" value="ADP-GLUCOSE PHOSPHORYLASE"/>
    <property type="match status" value="1"/>
</dbReference>
<keyword evidence="5 8" id="KW-0862">Zinc</keyword>
<sequence length="417" mass="47156">MLFRRCCSGSSSRRAAAAPPSPSLPPSLPLSPPTQRSGIRCFATFRHNICTNDWIAFPGVERRKRPQQMRPEVGMDKSKIPQWSANCPFCKGNEGQLPAKLLTLRASDHDPTCAPKDDFELYVLPNKFPVVAPSNCIADESLQYPFAASIMSMECNELVDCLNTARARGKLLLEATGFHEVVVDHPSHNLPIGHTTPVYWEMLFKAFRDRGLLLTTSPLIQSLLCFKNVGMFGGASMVHPHSQIIGLPIVPNQQLKLTDTAREYFQTNGRCLFCDYIKLELKEEVRIVELDSQFIAVVPFAAHIPYQILLLPLRHNYQFLSIDDDTLRALGRILHRVFQRINRALGDVDYNLVLRTAHLHRTRNQVYNPSCYYHWHVEIFPRLDSWPVAGFEFGSGIMCNAHMPEDDAKKLIEAGCD</sequence>
<evidence type="ECO:0000256" key="2">
    <source>
        <dbReference type="ARBA" id="ARBA00022679"/>
    </source>
</evidence>
<feature type="region of interest" description="Disordered" evidence="9">
    <location>
        <begin position="1"/>
        <end position="35"/>
    </location>
</feature>
<gene>
    <name evidence="12" type="ORF">Vbra_20788</name>
</gene>
<evidence type="ECO:0000256" key="9">
    <source>
        <dbReference type="SAM" id="MobiDB-lite"/>
    </source>
</evidence>
<dbReference type="UniPathway" id="UPA00214"/>
<dbReference type="GO" id="GO:0008270">
    <property type="term" value="F:zinc ion binding"/>
    <property type="evidence" value="ECO:0007669"/>
    <property type="project" value="InterPro"/>
</dbReference>
<keyword evidence="6" id="KW-0119">Carbohydrate metabolism</keyword>
<dbReference type="PANTHER" id="PTHR42763">
    <property type="entry name" value="ADP-GLUCOSE PHOSPHORYLASE"/>
    <property type="match status" value="1"/>
</dbReference>
<comment type="similarity">
    <text evidence="1">Belongs to the galactose-1-phosphate uridylyltransferase type 1 family.</text>
</comment>
<dbReference type="PIRSF" id="PIRSF000808">
    <property type="entry name" value="GalT"/>
    <property type="match status" value="1"/>
</dbReference>
<dbReference type="InterPro" id="IPR001937">
    <property type="entry name" value="GalP_UDPtransf1"/>
</dbReference>
<evidence type="ECO:0000259" key="10">
    <source>
        <dbReference type="Pfam" id="PF01087"/>
    </source>
</evidence>
<name>A0A0G4ET29_VITBC</name>
<feature type="binding site" evidence="8">
    <location>
        <position position="239"/>
    </location>
    <ligand>
        <name>Zn(2+)</name>
        <dbReference type="ChEBI" id="CHEBI:29105"/>
    </ligand>
</feature>
<feature type="binding site" evidence="8">
    <location>
        <position position="188"/>
    </location>
    <ligand>
        <name>Zn(2+)</name>
        <dbReference type="ChEBI" id="CHEBI:29105"/>
    </ligand>
</feature>
<dbReference type="InterPro" id="IPR005850">
    <property type="entry name" value="GalP_Utransf_C"/>
</dbReference>
<dbReference type="GO" id="GO:0008108">
    <property type="term" value="F:UDP-glucose:hexose-1-phosphate uridylyltransferase activity"/>
    <property type="evidence" value="ECO:0007669"/>
    <property type="project" value="InterPro"/>
</dbReference>
<dbReference type="VEuPathDB" id="CryptoDB:Vbra_20788"/>
<reference evidence="12 13" key="1">
    <citation type="submission" date="2014-11" db="EMBL/GenBank/DDBJ databases">
        <authorList>
            <person name="Zhu J."/>
            <person name="Qi W."/>
            <person name="Song R."/>
        </authorList>
    </citation>
    <scope>NUCLEOTIDE SEQUENCE [LARGE SCALE GENOMIC DNA]</scope>
</reference>
<proteinExistence type="inferred from homology"/>
<dbReference type="InParanoid" id="A0A0G4ET29"/>
<dbReference type="OrthoDB" id="418412at2759"/>
<feature type="compositionally biased region" description="Pro residues" evidence="9">
    <location>
        <begin position="19"/>
        <end position="32"/>
    </location>
</feature>
<dbReference type="InterPro" id="IPR053177">
    <property type="entry name" value="ADP-glucose_phosphorylase"/>
</dbReference>
<evidence type="ECO:0000259" key="11">
    <source>
        <dbReference type="Pfam" id="PF02744"/>
    </source>
</evidence>
<keyword evidence="2" id="KW-0808">Transferase</keyword>
<evidence type="ECO:0000313" key="13">
    <source>
        <dbReference type="Proteomes" id="UP000041254"/>
    </source>
</evidence>
<protein>
    <submittedName>
        <fullName evidence="12">Uncharacterized protein</fullName>
    </submittedName>
</protein>
<evidence type="ECO:0000256" key="7">
    <source>
        <dbReference type="PIRSR" id="PIRSR000808-1"/>
    </source>
</evidence>
<evidence type="ECO:0000256" key="3">
    <source>
        <dbReference type="ARBA" id="ARBA00022695"/>
    </source>
</evidence>
<evidence type="ECO:0000313" key="12">
    <source>
        <dbReference type="EMBL" id="CEM00983.1"/>
    </source>
</evidence>
<feature type="active site" description="Tele-UMP-histidine intermediate" evidence="7">
    <location>
        <position position="241"/>
    </location>
</feature>
<dbReference type="SUPFAM" id="SSF54197">
    <property type="entry name" value="HIT-like"/>
    <property type="match status" value="2"/>
</dbReference>
<feature type="domain" description="Galactose-1-phosphate uridyl transferase C-terminal" evidence="11">
    <location>
        <begin position="260"/>
        <end position="401"/>
    </location>
</feature>
<keyword evidence="4 8" id="KW-0479">Metal-binding</keyword>
<dbReference type="Pfam" id="PF02744">
    <property type="entry name" value="GalP_UDP_tr_C"/>
    <property type="match status" value="1"/>
</dbReference>